<keyword evidence="3 5" id="KW-1133">Transmembrane helix</keyword>
<evidence type="ECO:0000256" key="3">
    <source>
        <dbReference type="ARBA" id="ARBA00022989"/>
    </source>
</evidence>
<evidence type="ECO:0000256" key="4">
    <source>
        <dbReference type="ARBA" id="ARBA00023136"/>
    </source>
</evidence>
<gene>
    <name evidence="6" type="ORF">Cvel_26784</name>
</gene>
<sequence>MPSPHLPSSAAEVMAGASSLMAEPFKGPITVTLAYFVVYYLFCFGQTFMHTVLFATLKKKGESVTLSDVKLGRIEDPMVTAVNRMFLNTAEQAIPFLTSFWLYALLVDREDATLYGWVYVGLRAVYPLFLYLGLKFYTAIVAFSTAGQYLIIFYFLVKLAFLVGVPAWVTFSILGVIMCLMSVIAFRYHLVWALGKDREGLQPLSQ</sequence>
<comment type="subcellular location">
    <subcellularLocation>
        <location evidence="1">Membrane</location>
    </subcellularLocation>
</comment>
<proteinExistence type="predicted"/>
<evidence type="ECO:0000256" key="1">
    <source>
        <dbReference type="ARBA" id="ARBA00004370"/>
    </source>
</evidence>
<feature type="transmembrane region" description="Helical" evidence="5">
    <location>
        <begin position="33"/>
        <end position="57"/>
    </location>
</feature>
<feature type="transmembrane region" description="Helical" evidence="5">
    <location>
        <begin position="112"/>
        <end position="132"/>
    </location>
</feature>
<dbReference type="Gene3D" id="1.20.120.550">
    <property type="entry name" value="Membrane associated eicosanoid/glutathione metabolism-like domain"/>
    <property type="match status" value="1"/>
</dbReference>
<dbReference type="SUPFAM" id="SSF161084">
    <property type="entry name" value="MAPEG domain-like"/>
    <property type="match status" value="1"/>
</dbReference>
<protein>
    <submittedName>
        <fullName evidence="6">Uncharacterized protein</fullName>
    </submittedName>
</protein>
<evidence type="ECO:0000256" key="2">
    <source>
        <dbReference type="ARBA" id="ARBA00022692"/>
    </source>
</evidence>
<reference evidence="6" key="1">
    <citation type="submission" date="2014-11" db="EMBL/GenBank/DDBJ databases">
        <authorList>
            <person name="Otto D Thomas"/>
            <person name="Naeem Raeece"/>
        </authorList>
    </citation>
    <scope>NUCLEOTIDE SEQUENCE</scope>
</reference>
<keyword evidence="2 5" id="KW-0812">Transmembrane</keyword>
<dbReference type="EMBL" id="CDMZ01002464">
    <property type="protein sequence ID" value="CEM42499.1"/>
    <property type="molecule type" value="Genomic_DNA"/>
</dbReference>
<organism evidence="6">
    <name type="scientific">Chromera velia CCMP2878</name>
    <dbReference type="NCBI Taxonomy" id="1169474"/>
    <lineage>
        <taxon>Eukaryota</taxon>
        <taxon>Sar</taxon>
        <taxon>Alveolata</taxon>
        <taxon>Colpodellida</taxon>
        <taxon>Chromeraceae</taxon>
        <taxon>Chromera</taxon>
    </lineage>
</organism>
<dbReference type="InterPro" id="IPR023352">
    <property type="entry name" value="MAPEG-like_dom_sf"/>
</dbReference>
<accession>A0A0G4HEK1</accession>
<dbReference type="GO" id="GO:0016020">
    <property type="term" value="C:membrane"/>
    <property type="evidence" value="ECO:0007669"/>
    <property type="project" value="UniProtKB-SubCell"/>
</dbReference>
<evidence type="ECO:0000313" key="6">
    <source>
        <dbReference type="EMBL" id="CEM42499.1"/>
    </source>
</evidence>
<dbReference type="AlphaFoldDB" id="A0A0G4HEK1"/>
<feature type="transmembrane region" description="Helical" evidence="5">
    <location>
        <begin position="167"/>
        <end position="188"/>
    </location>
</feature>
<keyword evidence="4 5" id="KW-0472">Membrane</keyword>
<dbReference type="InterPro" id="IPR001129">
    <property type="entry name" value="Membr-assoc_MAPEG"/>
</dbReference>
<feature type="transmembrane region" description="Helical" evidence="5">
    <location>
        <begin position="139"/>
        <end position="161"/>
    </location>
</feature>
<feature type="transmembrane region" description="Helical" evidence="5">
    <location>
        <begin position="85"/>
        <end position="106"/>
    </location>
</feature>
<evidence type="ECO:0000256" key="5">
    <source>
        <dbReference type="SAM" id="Phobius"/>
    </source>
</evidence>
<dbReference type="VEuPathDB" id="CryptoDB:Cvel_26784"/>
<name>A0A0G4HEK1_9ALVE</name>
<dbReference type="Pfam" id="PF01124">
    <property type="entry name" value="MAPEG"/>
    <property type="match status" value="1"/>
</dbReference>